<reference evidence="1 2" key="1">
    <citation type="submission" date="2020-04" db="EMBL/GenBank/DDBJ databases">
        <authorList>
            <person name="Laetsch R D."/>
            <person name="Stevens L."/>
            <person name="Kumar S."/>
            <person name="Blaxter L. M."/>
        </authorList>
    </citation>
    <scope>NUCLEOTIDE SEQUENCE [LARGE SCALE GENOMIC DNA]</scope>
</reference>
<sequence>MSMIYRFDFSAHKELNGNFPQHVLLTGQQFNNPLLFSNLSQSVADLLTPTIDAQFRAELTLPEEFRDNLKICCFIQRNGNSVRSDASLTRMATEIVVKKYKETSMSSIAVIVIGDDPMWANVVFNDKIAKPSILTIKEDISHPSQNSTDYQAFLTHGLNIEDDFALSQQYCDVVVNTAPFSTFGWWISFLAKGKQVYYLDPAKIDVF</sequence>
<proteinExistence type="predicted"/>
<dbReference type="InterPro" id="IPR052501">
    <property type="entry name" value="Alpha-1-2_FucT"/>
</dbReference>
<comment type="caution">
    <text evidence="1">The sequence shown here is derived from an EMBL/GenBank/DDBJ whole genome shotgun (WGS) entry which is preliminary data.</text>
</comment>
<protein>
    <submittedName>
        <fullName evidence="1">Uncharacterized protein</fullName>
    </submittedName>
</protein>
<dbReference type="AlphaFoldDB" id="A0A8S1EUN1"/>
<organism evidence="1 2">
    <name type="scientific">Caenorhabditis bovis</name>
    <dbReference type="NCBI Taxonomy" id="2654633"/>
    <lineage>
        <taxon>Eukaryota</taxon>
        <taxon>Metazoa</taxon>
        <taxon>Ecdysozoa</taxon>
        <taxon>Nematoda</taxon>
        <taxon>Chromadorea</taxon>
        <taxon>Rhabditida</taxon>
        <taxon>Rhabditina</taxon>
        <taxon>Rhabditomorpha</taxon>
        <taxon>Rhabditoidea</taxon>
        <taxon>Rhabditidae</taxon>
        <taxon>Peloderinae</taxon>
        <taxon>Caenorhabditis</taxon>
    </lineage>
</organism>
<accession>A0A8S1EUN1</accession>
<dbReference type="PANTHER" id="PTHR22898:SF3">
    <property type="entry name" value="ALPHA-1,2-FUCOSYLTRANSFERASE-RELATED"/>
    <property type="match status" value="1"/>
</dbReference>
<evidence type="ECO:0000313" key="1">
    <source>
        <dbReference type="EMBL" id="CAB3401622.1"/>
    </source>
</evidence>
<name>A0A8S1EUN1_9PELO</name>
<gene>
    <name evidence="1" type="ORF">CBOVIS_LOCUS4348</name>
</gene>
<evidence type="ECO:0000313" key="2">
    <source>
        <dbReference type="Proteomes" id="UP000494206"/>
    </source>
</evidence>
<dbReference type="PANTHER" id="PTHR22898">
    <property type="entry name" value="UNCHARACTERIZED GLYCOSOL TRANSFERASE-RELATED"/>
    <property type="match status" value="1"/>
</dbReference>
<dbReference type="OrthoDB" id="5815225at2759"/>
<dbReference type="EMBL" id="CADEPM010000003">
    <property type="protein sequence ID" value="CAB3401622.1"/>
    <property type="molecule type" value="Genomic_DNA"/>
</dbReference>
<dbReference type="Proteomes" id="UP000494206">
    <property type="component" value="Unassembled WGS sequence"/>
</dbReference>
<keyword evidence="2" id="KW-1185">Reference proteome</keyword>